<dbReference type="InterPro" id="IPR046521">
    <property type="entry name" value="DUF6698"/>
</dbReference>
<dbReference type="EMBL" id="MU157828">
    <property type="protein sequence ID" value="KAF9533408.1"/>
    <property type="molecule type" value="Genomic_DNA"/>
</dbReference>
<feature type="compositionally biased region" description="Low complexity" evidence="1">
    <location>
        <begin position="1"/>
        <end position="12"/>
    </location>
</feature>
<gene>
    <name evidence="2" type="ORF">CPB83DRAFT_782959</name>
</gene>
<reference evidence="2" key="1">
    <citation type="submission" date="2020-11" db="EMBL/GenBank/DDBJ databases">
        <authorList>
            <consortium name="DOE Joint Genome Institute"/>
            <person name="Ahrendt S."/>
            <person name="Riley R."/>
            <person name="Andreopoulos W."/>
            <person name="Labutti K."/>
            <person name="Pangilinan J."/>
            <person name="Ruiz-Duenas F.J."/>
            <person name="Barrasa J.M."/>
            <person name="Sanchez-Garcia M."/>
            <person name="Camarero S."/>
            <person name="Miyauchi S."/>
            <person name="Serrano A."/>
            <person name="Linde D."/>
            <person name="Babiker R."/>
            <person name="Drula E."/>
            <person name="Ayuso-Fernandez I."/>
            <person name="Pacheco R."/>
            <person name="Padilla G."/>
            <person name="Ferreira P."/>
            <person name="Barriuso J."/>
            <person name="Kellner H."/>
            <person name="Castanera R."/>
            <person name="Alfaro M."/>
            <person name="Ramirez L."/>
            <person name="Pisabarro A.G."/>
            <person name="Kuo A."/>
            <person name="Tritt A."/>
            <person name="Lipzen A."/>
            <person name="He G."/>
            <person name="Yan M."/>
            <person name="Ng V."/>
            <person name="Cullen D."/>
            <person name="Martin F."/>
            <person name="Rosso M.-N."/>
            <person name="Henrissat B."/>
            <person name="Hibbett D."/>
            <person name="Martinez A.T."/>
            <person name="Grigoriev I.V."/>
        </authorList>
    </citation>
    <scope>NUCLEOTIDE SEQUENCE</scope>
    <source>
        <strain evidence="2">CBS 506.95</strain>
    </source>
</reference>
<dbReference type="Proteomes" id="UP000807306">
    <property type="component" value="Unassembled WGS sequence"/>
</dbReference>
<protein>
    <submittedName>
        <fullName evidence="2">Uncharacterized protein</fullName>
    </submittedName>
</protein>
<evidence type="ECO:0000313" key="3">
    <source>
        <dbReference type="Proteomes" id="UP000807306"/>
    </source>
</evidence>
<organism evidence="2 3">
    <name type="scientific">Crepidotus variabilis</name>
    <dbReference type="NCBI Taxonomy" id="179855"/>
    <lineage>
        <taxon>Eukaryota</taxon>
        <taxon>Fungi</taxon>
        <taxon>Dikarya</taxon>
        <taxon>Basidiomycota</taxon>
        <taxon>Agaricomycotina</taxon>
        <taxon>Agaricomycetes</taxon>
        <taxon>Agaricomycetidae</taxon>
        <taxon>Agaricales</taxon>
        <taxon>Agaricineae</taxon>
        <taxon>Crepidotaceae</taxon>
        <taxon>Crepidotus</taxon>
    </lineage>
</organism>
<feature type="compositionally biased region" description="Basic residues" evidence="1">
    <location>
        <begin position="262"/>
        <end position="272"/>
    </location>
</feature>
<accession>A0A9P6EP81</accession>
<name>A0A9P6EP81_9AGAR</name>
<proteinExistence type="predicted"/>
<comment type="caution">
    <text evidence="2">The sequence shown here is derived from an EMBL/GenBank/DDBJ whole genome shotgun (WGS) entry which is preliminary data.</text>
</comment>
<feature type="region of interest" description="Disordered" evidence="1">
    <location>
        <begin position="1"/>
        <end position="21"/>
    </location>
</feature>
<dbReference type="AlphaFoldDB" id="A0A9P6EP81"/>
<evidence type="ECO:0000256" key="1">
    <source>
        <dbReference type="SAM" id="MobiDB-lite"/>
    </source>
</evidence>
<feature type="region of interest" description="Disordered" evidence="1">
    <location>
        <begin position="248"/>
        <end position="272"/>
    </location>
</feature>
<evidence type="ECO:0000313" key="2">
    <source>
        <dbReference type="EMBL" id="KAF9533408.1"/>
    </source>
</evidence>
<dbReference type="OrthoDB" id="2662502at2759"/>
<sequence>MPSSPNSPSSDDNTSEVGRLKRQVVALQDELEEARGSRTKRSETPVTRGRGIRRLITLFESLDGLIAEADTRILAEKDGVVRFRDQSELKRNADRTFESYELLLSLVPPFKTLIQTDADEDTFRQYTASLQKGANDARSDDVRRIKEEIAVWLNHNNPTATPLSPKSRDNRGLQNDVTGRLLCPIEHKWDDEKNRADMQNAVIDISQDFFITCLYKKGTADPSDVENGFLRSVLLLKTFCAVFTSPTSSEDLEEPEDDVPARKKRKTSSQKKATKTNVAGLLRMEGKVTPRAIAYAAVLLVFNLTDATQWTETYNGFNFRAFYNFIVDFFEDTPGAAAQRRANMLLTWWNSQVFQDQHAPTSSGLKASQDKLLAQRLQREQDN</sequence>
<dbReference type="Pfam" id="PF20414">
    <property type="entry name" value="DUF6698"/>
    <property type="match status" value="1"/>
</dbReference>
<keyword evidence="3" id="KW-1185">Reference proteome</keyword>